<proteinExistence type="predicted"/>
<name>A0A8S5S5D0_9CAUD</name>
<protein>
    <submittedName>
        <fullName evidence="1">Uncharacterized protein</fullName>
    </submittedName>
</protein>
<dbReference type="EMBL" id="BK032520">
    <property type="protein sequence ID" value="DAF45871.1"/>
    <property type="molecule type" value="Genomic_DNA"/>
</dbReference>
<accession>A0A8S5S5D0</accession>
<evidence type="ECO:0000313" key="1">
    <source>
        <dbReference type="EMBL" id="DAF45871.1"/>
    </source>
</evidence>
<sequence>MYCLFIEYGMTHSKTSTHFFVTVHIKKNVLNCTWR</sequence>
<organism evidence="1">
    <name type="scientific">Siphoviridae sp. ct3UN6</name>
    <dbReference type="NCBI Taxonomy" id="2827769"/>
    <lineage>
        <taxon>Viruses</taxon>
        <taxon>Duplodnaviria</taxon>
        <taxon>Heunggongvirae</taxon>
        <taxon>Uroviricota</taxon>
        <taxon>Caudoviricetes</taxon>
    </lineage>
</organism>
<reference evidence="1" key="1">
    <citation type="journal article" date="2021" name="Proc. Natl. Acad. Sci. U.S.A.">
        <title>A Catalog of Tens of Thousands of Viruses from Human Metagenomes Reveals Hidden Associations with Chronic Diseases.</title>
        <authorList>
            <person name="Tisza M.J."/>
            <person name="Buck C.B."/>
        </authorList>
    </citation>
    <scope>NUCLEOTIDE SEQUENCE</scope>
    <source>
        <strain evidence="1">Ct3UN6</strain>
    </source>
</reference>